<comment type="caution">
    <text evidence="1">The sequence shown here is derived from an EMBL/GenBank/DDBJ whole genome shotgun (WGS) entry which is preliminary data.</text>
</comment>
<gene>
    <name evidence="1" type="ORF">JIG36_36325</name>
</gene>
<keyword evidence="2" id="KW-1185">Reference proteome</keyword>
<proteinExistence type="predicted"/>
<sequence>MHDHSPAAADGSYVHEEHEVFRYVPFPFPEGQFPHSLGAVVQRTVLEGVEPARQVFHTADNSWNVGDGVNDPNEPGAVVVTCLRRLVDRDPSMAQLVDLPHGYEAYRAGPDQPWRREPFTPLD</sequence>
<accession>A0ABS2AMC0</accession>
<evidence type="ECO:0000313" key="2">
    <source>
        <dbReference type="Proteomes" id="UP000632138"/>
    </source>
</evidence>
<protein>
    <submittedName>
        <fullName evidence="1">Uncharacterized protein</fullName>
    </submittedName>
</protein>
<dbReference type="Proteomes" id="UP000632138">
    <property type="component" value="Unassembled WGS sequence"/>
</dbReference>
<dbReference type="EMBL" id="JAENHP010000017">
    <property type="protein sequence ID" value="MBM2620981.1"/>
    <property type="molecule type" value="Genomic_DNA"/>
</dbReference>
<name>A0ABS2AMC0_9ACTN</name>
<dbReference type="RefSeq" id="WP_203380965.1">
    <property type="nucleotide sequence ID" value="NZ_JAENHP010000017.1"/>
</dbReference>
<evidence type="ECO:0000313" key="1">
    <source>
        <dbReference type="EMBL" id="MBM2620981.1"/>
    </source>
</evidence>
<organism evidence="1 2">
    <name type="scientific">Paractinoplanes ovalisporus</name>
    <dbReference type="NCBI Taxonomy" id="2810368"/>
    <lineage>
        <taxon>Bacteria</taxon>
        <taxon>Bacillati</taxon>
        <taxon>Actinomycetota</taxon>
        <taxon>Actinomycetes</taxon>
        <taxon>Micromonosporales</taxon>
        <taxon>Micromonosporaceae</taxon>
        <taxon>Paractinoplanes</taxon>
    </lineage>
</organism>
<reference evidence="1 2" key="1">
    <citation type="submission" date="2021-01" db="EMBL/GenBank/DDBJ databases">
        <title>Actinoplanes sp. nov. LDG1-06 isolated from lichen.</title>
        <authorList>
            <person name="Saeng-In P."/>
            <person name="Phongsopitanun W."/>
            <person name="Kanchanasin P."/>
            <person name="Yuki M."/>
            <person name="Kudo T."/>
            <person name="Ohkuma M."/>
            <person name="Tanasupawat S."/>
        </authorList>
    </citation>
    <scope>NUCLEOTIDE SEQUENCE [LARGE SCALE GENOMIC DNA]</scope>
    <source>
        <strain evidence="1 2">LDG1-06</strain>
    </source>
</reference>